<dbReference type="EMBL" id="UINC01080854">
    <property type="protein sequence ID" value="SVC24175.1"/>
    <property type="molecule type" value="Genomic_DNA"/>
</dbReference>
<dbReference type="AlphaFoldDB" id="A0A382KKQ5"/>
<name>A0A382KKQ5_9ZZZZ</name>
<evidence type="ECO:0000313" key="1">
    <source>
        <dbReference type="EMBL" id="SVC24175.1"/>
    </source>
</evidence>
<sequence>MSIQTVSAAGKCVRKVDAKLEGHKTNLSRELTHDCGLCISPTSKRIQL</sequence>
<proteinExistence type="predicted"/>
<organism evidence="1">
    <name type="scientific">marine metagenome</name>
    <dbReference type="NCBI Taxonomy" id="408172"/>
    <lineage>
        <taxon>unclassified sequences</taxon>
        <taxon>metagenomes</taxon>
        <taxon>ecological metagenomes</taxon>
    </lineage>
</organism>
<gene>
    <name evidence="1" type="ORF">METZ01_LOCUS277029</name>
</gene>
<protein>
    <submittedName>
        <fullName evidence="1">Uncharacterized protein</fullName>
    </submittedName>
</protein>
<accession>A0A382KKQ5</accession>
<reference evidence="1" key="1">
    <citation type="submission" date="2018-05" db="EMBL/GenBank/DDBJ databases">
        <authorList>
            <person name="Lanie J.A."/>
            <person name="Ng W.-L."/>
            <person name="Kazmierczak K.M."/>
            <person name="Andrzejewski T.M."/>
            <person name="Davidsen T.M."/>
            <person name="Wayne K.J."/>
            <person name="Tettelin H."/>
            <person name="Glass J.I."/>
            <person name="Rusch D."/>
            <person name="Podicherti R."/>
            <person name="Tsui H.-C.T."/>
            <person name="Winkler M.E."/>
        </authorList>
    </citation>
    <scope>NUCLEOTIDE SEQUENCE</scope>
</reference>